<dbReference type="InterPro" id="IPR039420">
    <property type="entry name" value="WalR-like"/>
</dbReference>
<dbReference type="Pfam" id="PF00196">
    <property type="entry name" value="GerE"/>
    <property type="match status" value="1"/>
</dbReference>
<feature type="region of interest" description="Disordered" evidence="6">
    <location>
        <begin position="217"/>
        <end position="240"/>
    </location>
</feature>
<dbReference type="SUPFAM" id="SSF52172">
    <property type="entry name" value="CheY-like"/>
    <property type="match status" value="1"/>
</dbReference>
<dbReference type="EMBL" id="WVUH01000249">
    <property type="protein sequence ID" value="MBO4208985.1"/>
    <property type="molecule type" value="Genomic_DNA"/>
</dbReference>
<evidence type="ECO:0000256" key="1">
    <source>
        <dbReference type="ARBA" id="ARBA00022553"/>
    </source>
</evidence>
<comment type="caution">
    <text evidence="9">The sequence shown here is derived from an EMBL/GenBank/DDBJ whole genome shotgun (WGS) entry which is preliminary data.</text>
</comment>
<feature type="domain" description="HTH luxR-type" evidence="7">
    <location>
        <begin position="148"/>
        <end position="213"/>
    </location>
</feature>
<dbReference type="Pfam" id="PF00072">
    <property type="entry name" value="Response_reg"/>
    <property type="match status" value="1"/>
</dbReference>
<evidence type="ECO:0000256" key="6">
    <source>
        <dbReference type="SAM" id="MobiDB-lite"/>
    </source>
</evidence>
<dbReference type="InterPro" id="IPR000792">
    <property type="entry name" value="Tscrpt_reg_LuxR_C"/>
</dbReference>
<keyword evidence="10" id="KW-1185">Reference proteome</keyword>
<name>A0ABS3VWS6_MICEH</name>
<evidence type="ECO:0000256" key="4">
    <source>
        <dbReference type="ARBA" id="ARBA00023163"/>
    </source>
</evidence>
<feature type="domain" description="Response regulatory" evidence="8">
    <location>
        <begin position="5"/>
        <end position="117"/>
    </location>
</feature>
<dbReference type="InterPro" id="IPR001789">
    <property type="entry name" value="Sig_transdc_resp-reg_receiver"/>
</dbReference>
<dbReference type="SMART" id="SM00421">
    <property type="entry name" value="HTH_LUXR"/>
    <property type="match status" value="1"/>
</dbReference>
<keyword evidence="2" id="KW-0805">Transcription regulation</keyword>
<feature type="modified residue" description="4-aspartylphosphate" evidence="5">
    <location>
        <position position="55"/>
    </location>
</feature>
<dbReference type="PROSITE" id="PS50110">
    <property type="entry name" value="RESPONSE_REGULATORY"/>
    <property type="match status" value="1"/>
</dbReference>
<evidence type="ECO:0000313" key="9">
    <source>
        <dbReference type="EMBL" id="MBO4208985.1"/>
    </source>
</evidence>
<proteinExistence type="predicted"/>
<dbReference type="CDD" id="cd17535">
    <property type="entry name" value="REC_NarL-like"/>
    <property type="match status" value="1"/>
</dbReference>
<evidence type="ECO:0000256" key="3">
    <source>
        <dbReference type="ARBA" id="ARBA00023125"/>
    </source>
</evidence>
<dbReference type="PROSITE" id="PS50043">
    <property type="entry name" value="HTH_LUXR_2"/>
    <property type="match status" value="1"/>
</dbReference>
<reference evidence="9 10" key="1">
    <citation type="submission" date="2019-12" db="EMBL/GenBank/DDBJ databases">
        <title>Whole genome sequencing of endophytic Actinobacterium Micromonospora sp. MPMI6T.</title>
        <authorList>
            <person name="Evv R."/>
            <person name="Podile A.R."/>
        </authorList>
    </citation>
    <scope>NUCLEOTIDE SEQUENCE [LARGE SCALE GENOMIC DNA]</scope>
    <source>
        <strain evidence="9 10">MPMI6</strain>
    </source>
</reference>
<dbReference type="InterPro" id="IPR011006">
    <property type="entry name" value="CheY-like_superfamily"/>
</dbReference>
<dbReference type="PROSITE" id="PS00622">
    <property type="entry name" value="HTH_LUXR_1"/>
    <property type="match status" value="1"/>
</dbReference>
<dbReference type="PANTHER" id="PTHR43214">
    <property type="entry name" value="TWO-COMPONENT RESPONSE REGULATOR"/>
    <property type="match status" value="1"/>
</dbReference>
<accession>A0ABS3VWS6</accession>
<keyword evidence="1 5" id="KW-0597">Phosphoprotein</keyword>
<protein>
    <submittedName>
        <fullName evidence="9">Response regulator</fullName>
    </submittedName>
</protein>
<dbReference type="Proteomes" id="UP000823521">
    <property type="component" value="Unassembled WGS sequence"/>
</dbReference>
<dbReference type="PANTHER" id="PTHR43214:SF24">
    <property type="entry name" value="TRANSCRIPTIONAL REGULATORY PROTEIN NARL-RELATED"/>
    <property type="match status" value="1"/>
</dbReference>
<dbReference type="CDD" id="cd06170">
    <property type="entry name" value="LuxR_C_like"/>
    <property type="match status" value="1"/>
</dbReference>
<evidence type="ECO:0000256" key="5">
    <source>
        <dbReference type="PROSITE-ProRule" id="PRU00169"/>
    </source>
</evidence>
<gene>
    <name evidence="9" type="ORF">GSF22_23715</name>
</gene>
<sequence length="240" mass="25538">MVALRVLVVDSNLVVRRGLMSMLEAGGHLVAGEATDAPSAVRLVQTLRPDMVLLDVRMPGQSGMELLASLVSHTRVLIVTGVDSPEVIDQALRAGATGYLVYGQFTSEELLDAVAATAAGRPKLSPVAVEALVANLRSGRVRPTRSATTTAAHGLSRREAEIMEHVVRGQGNAQIARTLYLSEKTVKNHINHINAKLGTRNRAEAIACWLGLAGPAEQAGPGQRPVPVVRHLGRPDHRLS</sequence>
<dbReference type="SMART" id="SM00448">
    <property type="entry name" value="REC"/>
    <property type="match status" value="1"/>
</dbReference>
<keyword evidence="4" id="KW-0804">Transcription</keyword>
<evidence type="ECO:0000313" key="10">
    <source>
        <dbReference type="Proteomes" id="UP000823521"/>
    </source>
</evidence>
<evidence type="ECO:0000259" key="8">
    <source>
        <dbReference type="PROSITE" id="PS50110"/>
    </source>
</evidence>
<keyword evidence="3" id="KW-0238">DNA-binding</keyword>
<dbReference type="InterPro" id="IPR058245">
    <property type="entry name" value="NreC/VraR/RcsB-like_REC"/>
</dbReference>
<organism evidence="9 10">
    <name type="scientific">Micromonospora echinofusca</name>
    <dbReference type="NCBI Taxonomy" id="47858"/>
    <lineage>
        <taxon>Bacteria</taxon>
        <taxon>Bacillati</taxon>
        <taxon>Actinomycetota</taxon>
        <taxon>Actinomycetes</taxon>
        <taxon>Micromonosporales</taxon>
        <taxon>Micromonosporaceae</taxon>
        <taxon>Micromonospora</taxon>
    </lineage>
</organism>
<evidence type="ECO:0000259" key="7">
    <source>
        <dbReference type="PROSITE" id="PS50043"/>
    </source>
</evidence>
<evidence type="ECO:0000256" key="2">
    <source>
        <dbReference type="ARBA" id="ARBA00023015"/>
    </source>
</evidence>
<dbReference type="Gene3D" id="3.40.50.2300">
    <property type="match status" value="1"/>
</dbReference>
<dbReference type="PRINTS" id="PR00038">
    <property type="entry name" value="HTHLUXR"/>
</dbReference>